<dbReference type="GeneID" id="5729555"/>
<dbReference type="Proteomes" id="UP000001777">
    <property type="component" value="Segment"/>
</dbReference>
<organism evidence="1 2">
    <name type="scientific">Acidianus rod-shaped virus 1</name>
    <dbReference type="NCBI Taxonomy" id="309181"/>
    <lineage>
        <taxon>Viruses</taxon>
        <taxon>Adnaviria</taxon>
        <taxon>Zilligvirae</taxon>
        <taxon>Taleaviricota</taxon>
        <taxon>Tokiviricetes</taxon>
        <taxon>Ligamenvirales</taxon>
        <taxon>Rudiviridae</taxon>
        <taxon>Itarudivirus</taxon>
        <taxon>Itarudivirus pozzuoliense</taxon>
        <taxon>Itarudivirus ARV1</taxon>
    </lineage>
</organism>
<proteinExistence type="predicted"/>
<keyword evidence="2" id="KW-1185">Reference proteome</keyword>
<accession>Q50I42</accession>
<evidence type="ECO:0000313" key="1">
    <source>
        <dbReference type="EMBL" id="CAI44184.1"/>
    </source>
</evidence>
<protein>
    <submittedName>
        <fullName evidence="1">Uncharacterized protein</fullName>
    </submittedName>
</protein>
<reference evidence="1 2" key="1">
    <citation type="journal article" date="2005" name="Virology">
        <title>A novel rudivirus, ARV1, of the hyperthermophilic archaeal genus Acidianus.</title>
        <authorList>
            <person name="Vestergaard G."/>
            <person name="Haring M."/>
            <person name="Peng X."/>
            <person name="Rachel R."/>
            <person name="Garrett R.A."/>
            <person name="Prangishvili D."/>
        </authorList>
    </citation>
    <scope>NUCLEOTIDE SEQUENCE</scope>
</reference>
<dbReference type="RefSeq" id="YP_001542646.1">
    <property type="nucleotide sequence ID" value="NC_009965.1"/>
</dbReference>
<dbReference type="OrthoDB" id="34455at10239"/>
<evidence type="ECO:0000313" key="2">
    <source>
        <dbReference type="Proteomes" id="UP000001777"/>
    </source>
</evidence>
<sequence>MATPLPLVTKGSKISSAAWNQVIYNLELAYSIYQTLENGVQQLKNINSQTTIDNYETESSDACNVIVDLLDYLQSPTLVSSFPDYISAIPTANPGMPLTAEMMNSLSTAVQKLYNTLMYTPAPQISAVSSDEIAKSAHWNKIVYAVNNLPNIVQPTTVIKTQLISYATAPFVFLDVLTVAPTTTIDTVVKALFAYSPPPLSYFGFNLYGSGQVLNLFNCGGPGFDKIYGNLSLENVYIFRPSIRFHLHDNVYAQNIYANNNDTFLHFYDYSSAQNVYVTNVFSEVHLEDNAFVYNLYFYSSNALIATSDAASITNLYVYGDSNEITVYHGVNLYLCGYENTVVFNGVNLYLCGPYNSVSGSIQNVITDPTICQQVCSAA</sequence>
<dbReference type="EMBL" id="AJ875026">
    <property type="protein sequence ID" value="CAI44184.1"/>
    <property type="molecule type" value="Genomic_DNA"/>
</dbReference>
<name>Q50I42_9VIRU</name>
<dbReference type="KEGG" id="vg:5729555"/>